<evidence type="ECO:0000313" key="8">
    <source>
        <dbReference type="Proteomes" id="UP000249065"/>
    </source>
</evidence>
<dbReference type="FunFam" id="1.10.10.60:FF:000141">
    <property type="entry name" value="TetR family transcriptional regulator"/>
    <property type="match status" value="1"/>
</dbReference>
<keyword evidence="3" id="KW-0804">Transcription</keyword>
<dbReference type="InterPro" id="IPR009057">
    <property type="entry name" value="Homeodomain-like_sf"/>
</dbReference>
<evidence type="ECO:0000313" key="7">
    <source>
        <dbReference type="EMBL" id="RAI60869.1"/>
    </source>
</evidence>
<organism evidence="7 8">
    <name type="scientific">Roseicella frigidaeris</name>
    <dbReference type="NCBI Taxonomy" id="2230885"/>
    <lineage>
        <taxon>Bacteria</taxon>
        <taxon>Pseudomonadati</taxon>
        <taxon>Pseudomonadota</taxon>
        <taxon>Alphaproteobacteria</taxon>
        <taxon>Acetobacterales</taxon>
        <taxon>Roseomonadaceae</taxon>
        <taxon>Roseicella</taxon>
    </lineage>
</organism>
<comment type="caution">
    <text evidence="7">The sequence shown here is derived from an EMBL/GenBank/DDBJ whole genome shotgun (WGS) entry which is preliminary data.</text>
</comment>
<dbReference type="InterPro" id="IPR050109">
    <property type="entry name" value="HTH-type_TetR-like_transc_reg"/>
</dbReference>
<reference evidence="8" key="1">
    <citation type="submission" date="2018-06" db="EMBL/GenBank/DDBJ databases">
        <authorList>
            <person name="Khan S.A."/>
        </authorList>
    </citation>
    <scope>NUCLEOTIDE SEQUENCE [LARGE SCALE GENOMIC DNA]</scope>
    <source>
        <strain evidence="8">DB-1506</strain>
    </source>
</reference>
<evidence type="ECO:0000256" key="5">
    <source>
        <dbReference type="SAM" id="MobiDB-lite"/>
    </source>
</evidence>
<dbReference type="InterPro" id="IPR001647">
    <property type="entry name" value="HTH_TetR"/>
</dbReference>
<dbReference type="SUPFAM" id="SSF46689">
    <property type="entry name" value="Homeodomain-like"/>
    <property type="match status" value="1"/>
</dbReference>
<evidence type="ECO:0000259" key="6">
    <source>
        <dbReference type="PROSITE" id="PS50977"/>
    </source>
</evidence>
<dbReference type="InterPro" id="IPR036271">
    <property type="entry name" value="Tet_transcr_reg_TetR-rel_C_sf"/>
</dbReference>
<dbReference type="PANTHER" id="PTHR30055:SF223">
    <property type="entry name" value="HTH-TYPE TRANSCRIPTIONAL REGULATOR UIDR"/>
    <property type="match status" value="1"/>
</dbReference>
<feature type="region of interest" description="Disordered" evidence="5">
    <location>
        <begin position="1"/>
        <end position="40"/>
    </location>
</feature>
<evidence type="ECO:0000256" key="4">
    <source>
        <dbReference type="PROSITE-ProRule" id="PRU00335"/>
    </source>
</evidence>
<dbReference type="InterPro" id="IPR011075">
    <property type="entry name" value="TetR_C"/>
</dbReference>
<dbReference type="Gene3D" id="1.10.357.10">
    <property type="entry name" value="Tetracycline Repressor, domain 2"/>
    <property type="match status" value="1"/>
</dbReference>
<keyword evidence="8" id="KW-1185">Reference proteome</keyword>
<feature type="DNA-binding region" description="H-T-H motif" evidence="4">
    <location>
        <begin position="63"/>
        <end position="82"/>
    </location>
</feature>
<dbReference type="Proteomes" id="UP000249065">
    <property type="component" value="Unassembled WGS sequence"/>
</dbReference>
<keyword evidence="1" id="KW-0805">Transcription regulation</keyword>
<dbReference type="PANTHER" id="PTHR30055">
    <property type="entry name" value="HTH-TYPE TRANSCRIPTIONAL REGULATOR RUTR"/>
    <property type="match status" value="1"/>
</dbReference>
<sequence>MGQSFIARFREPALVPDLPDPLPDPPPPRRARRPSPERTARTRQAILAAALDVFLAQGFAATRMADVAARAGLGKGTLYLHFADKAALFEGVLQAAIGAPLAGLAAAAPAPGEPVRETLRRGLGPVLREMEASRRAAVIRLVLAEAGRLPEVAAMYRRIVIVPGLAAIRALARLAAVRGELRGEALLRHPQLLVAPVLLAVLWNGFFAEGEPMDPEAVFAAQLDLLFLPQPGVPELGVPDPGTLL</sequence>
<dbReference type="Pfam" id="PF16859">
    <property type="entry name" value="TetR_C_11"/>
    <property type="match status" value="1"/>
</dbReference>
<evidence type="ECO:0000256" key="2">
    <source>
        <dbReference type="ARBA" id="ARBA00023125"/>
    </source>
</evidence>
<accession>A0A327MDZ6</accession>
<evidence type="ECO:0000256" key="3">
    <source>
        <dbReference type="ARBA" id="ARBA00023163"/>
    </source>
</evidence>
<dbReference type="EMBL" id="QLIX01000001">
    <property type="protein sequence ID" value="RAI60869.1"/>
    <property type="molecule type" value="Genomic_DNA"/>
</dbReference>
<dbReference type="PROSITE" id="PS50977">
    <property type="entry name" value="HTH_TETR_2"/>
    <property type="match status" value="1"/>
</dbReference>
<evidence type="ECO:0000256" key="1">
    <source>
        <dbReference type="ARBA" id="ARBA00023015"/>
    </source>
</evidence>
<dbReference type="PRINTS" id="PR00455">
    <property type="entry name" value="HTHTETR"/>
</dbReference>
<gene>
    <name evidence="7" type="ORF">DOO78_01700</name>
</gene>
<feature type="compositionally biased region" description="Pro residues" evidence="5">
    <location>
        <begin position="18"/>
        <end position="28"/>
    </location>
</feature>
<dbReference type="OrthoDB" id="9803547at2"/>
<dbReference type="Pfam" id="PF00440">
    <property type="entry name" value="TetR_N"/>
    <property type="match status" value="1"/>
</dbReference>
<feature type="domain" description="HTH tetR-type" evidence="6">
    <location>
        <begin position="40"/>
        <end position="100"/>
    </location>
</feature>
<dbReference type="SUPFAM" id="SSF48498">
    <property type="entry name" value="Tetracyclin repressor-like, C-terminal domain"/>
    <property type="match status" value="1"/>
</dbReference>
<dbReference type="AlphaFoldDB" id="A0A327MDZ6"/>
<name>A0A327MDZ6_9PROT</name>
<proteinExistence type="predicted"/>
<dbReference type="GO" id="GO:0000976">
    <property type="term" value="F:transcription cis-regulatory region binding"/>
    <property type="evidence" value="ECO:0007669"/>
    <property type="project" value="TreeGrafter"/>
</dbReference>
<protein>
    <submittedName>
        <fullName evidence="7">TetR/AcrR family transcriptional regulator</fullName>
    </submittedName>
</protein>
<dbReference type="GO" id="GO:0003700">
    <property type="term" value="F:DNA-binding transcription factor activity"/>
    <property type="evidence" value="ECO:0007669"/>
    <property type="project" value="TreeGrafter"/>
</dbReference>
<keyword evidence="2 4" id="KW-0238">DNA-binding</keyword>